<dbReference type="Proteomes" id="UP000198287">
    <property type="component" value="Unassembled WGS sequence"/>
</dbReference>
<evidence type="ECO:0000313" key="3">
    <source>
        <dbReference type="EMBL" id="OXA48266.1"/>
    </source>
</evidence>
<evidence type="ECO:0000313" key="4">
    <source>
        <dbReference type="Proteomes" id="UP000198287"/>
    </source>
</evidence>
<name>A0A226DVM7_FOLCA</name>
<dbReference type="PROSITE" id="PS50222">
    <property type="entry name" value="EF_HAND_2"/>
    <property type="match status" value="2"/>
</dbReference>
<dbReference type="GO" id="GO:0005509">
    <property type="term" value="F:calcium ion binding"/>
    <property type="evidence" value="ECO:0007669"/>
    <property type="project" value="InterPro"/>
</dbReference>
<dbReference type="AlphaFoldDB" id="A0A226DVM7"/>
<accession>A0A226DVM7</accession>
<protein>
    <submittedName>
        <fullName evidence="3">Calmodulin-like protein 4</fullName>
    </submittedName>
</protein>
<reference evidence="3 4" key="1">
    <citation type="submission" date="2015-12" db="EMBL/GenBank/DDBJ databases">
        <title>The genome of Folsomia candida.</title>
        <authorList>
            <person name="Faddeeva A."/>
            <person name="Derks M.F."/>
            <person name="Anvar Y."/>
            <person name="Smit S."/>
            <person name="Van Straalen N."/>
            <person name="Roelofs D."/>
        </authorList>
    </citation>
    <scope>NUCLEOTIDE SEQUENCE [LARGE SCALE GENOMIC DNA]</scope>
    <source>
        <strain evidence="3 4">VU population</strain>
        <tissue evidence="3">Whole body</tissue>
    </source>
</reference>
<dbReference type="EMBL" id="LNIX01000012">
    <property type="protein sequence ID" value="OXA48266.1"/>
    <property type="molecule type" value="Genomic_DNA"/>
</dbReference>
<comment type="caution">
    <text evidence="3">The sequence shown here is derived from an EMBL/GenBank/DDBJ whole genome shotgun (WGS) entry which is preliminary data.</text>
</comment>
<feature type="domain" description="EF-hand" evidence="2">
    <location>
        <begin position="79"/>
        <end position="114"/>
    </location>
</feature>
<dbReference type="InterPro" id="IPR011992">
    <property type="entry name" value="EF-hand-dom_pair"/>
</dbReference>
<keyword evidence="4" id="KW-1185">Reference proteome</keyword>
<dbReference type="InterPro" id="IPR002048">
    <property type="entry name" value="EF_hand_dom"/>
</dbReference>
<evidence type="ECO:0000256" key="1">
    <source>
        <dbReference type="ARBA" id="ARBA00022837"/>
    </source>
</evidence>
<gene>
    <name evidence="3" type="ORF">Fcan01_17446</name>
</gene>
<dbReference type="Gene3D" id="1.10.238.10">
    <property type="entry name" value="EF-hand"/>
    <property type="match status" value="1"/>
</dbReference>
<sequence length="157" mass="18014">MSQNRRYSSHEVEQPFRKMLSYNGKDESISISDLGTFFAAIGYIYTPEQLKEYENYSNRLLGGRFPLDLIVKSLAFIDDAEELLKIHINALDQDKDGFIDESEFKTILITLRAHMGQGDYANVDYAQFVKEADTNKDGKISIDEAVEWFVKRGKGKK</sequence>
<organism evidence="3 4">
    <name type="scientific">Folsomia candida</name>
    <name type="common">Springtail</name>
    <dbReference type="NCBI Taxonomy" id="158441"/>
    <lineage>
        <taxon>Eukaryota</taxon>
        <taxon>Metazoa</taxon>
        <taxon>Ecdysozoa</taxon>
        <taxon>Arthropoda</taxon>
        <taxon>Hexapoda</taxon>
        <taxon>Collembola</taxon>
        <taxon>Entomobryomorpha</taxon>
        <taxon>Isotomoidea</taxon>
        <taxon>Isotomidae</taxon>
        <taxon>Proisotominae</taxon>
        <taxon>Folsomia</taxon>
    </lineage>
</organism>
<dbReference type="CDD" id="cd00051">
    <property type="entry name" value="EFh"/>
    <property type="match status" value="1"/>
</dbReference>
<dbReference type="SUPFAM" id="SSF47473">
    <property type="entry name" value="EF-hand"/>
    <property type="match status" value="1"/>
</dbReference>
<dbReference type="SMART" id="SM00054">
    <property type="entry name" value="EFh"/>
    <property type="match status" value="2"/>
</dbReference>
<proteinExistence type="predicted"/>
<dbReference type="OrthoDB" id="6480673at2759"/>
<evidence type="ECO:0000259" key="2">
    <source>
        <dbReference type="PROSITE" id="PS50222"/>
    </source>
</evidence>
<dbReference type="InterPro" id="IPR018247">
    <property type="entry name" value="EF_Hand_1_Ca_BS"/>
</dbReference>
<feature type="domain" description="EF-hand" evidence="2">
    <location>
        <begin position="120"/>
        <end position="155"/>
    </location>
</feature>
<dbReference type="PROSITE" id="PS00018">
    <property type="entry name" value="EF_HAND_1"/>
    <property type="match status" value="1"/>
</dbReference>
<dbReference type="Pfam" id="PF13499">
    <property type="entry name" value="EF-hand_7"/>
    <property type="match status" value="1"/>
</dbReference>
<keyword evidence="1" id="KW-0106">Calcium</keyword>
<dbReference type="PRINTS" id="PR01697">
    <property type="entry name" value="PARVALBUMIN"/>
</dbReference>